<accession>A0A412XN03</accession>
<dbReference type="PANTHER" id="PTHR43861">
    <property type="entry name" value="TRANS-ACONITATE 2-METHYLTRANSFERASE-RELATED"/>
    <property type="match status" value="1"/>
</dbReference>
<dbReference type="Pfam" id="PF13847">
    <property type="entry name" value="Methyltransf_31"/>
    <property type="match status" value="1"/>
</dbReference>
<evidence type="ECO:0000259" key="1">
    <source>
        <dbReference type="Pfam" id="PF13847"/>
    </source>
</evidence>
<dbReference type="SUPFAM" id="SSF53335">
    <property type="entry name" value="S-adenosyl-L-methionine-dependent methyltransferases"/>
    <property type="match status" value="1"/>
</dbReference>
<dbReference type="GO" id="GO:0008168">
    <property type="term" value="F:methyltransferase activity"/>
    <property type="evidence" value="ECO:0007669"/>
    <property type="project" value="UniProtKB-KW"/>
</dbReference>
<organism evidence="2 3">
    <name type="scientific">Bacteroides uniformis</name>
    <dbReference type="NCBI Taxonomy" id="820"/>
    <lineage>
        <taxon>Bacteria</taxon>
        <taxon>Pseudomonadati</taxon>
        <taxon>Bacteroidota</taxon>
        <taxon>Bacteroidia</taxon>
        <taxon>Bacteroidales</taxon>
        <taxon>Bacteroidaceae</taxon>
        <taxon>Bacteroides</taxon>
    </lineage>
</organism>
<feature type="domain" description="Methyltransferase" evidence="1">
    <location>
        <begin position="54"/>
        <end position="168"/>
    </location>
</feature>
<dbReference type="Proteomes" id="UP000285343">
    <property type="component" value="Unassembled WGS sequence"/>
</dbReference>
<reference evidence="2 3" key="1">
    <citation type="submission" date="2018-08" db="EMBL/GenBank/DDBJ databases">
        <title>A genome reference for cultivated species of the human gut microbiota.</title>
        <authorList>
            <person name="Zou Y."/>
            <person name="Xue W."/>
            <person name="Luo G."/>
        </authorList>
    </citation>
    <scope>NUCLEOTIDE SEQUENCE [LARGE SCALE GENOMIC DNA]</scope>
    <source>
        <strain evidence="2 3">AF14-42</strain>
    </source>
</reference>
<dbReference type="AlphaFoldDB" id="A0A412XN03"/>
<dbReference type="InterPro" id="IPR025714">
    <property type="entry name" value="Methyltranfer_dom"/>
</dbReference>
<evidence type="ECO:0000313" key="3">
    <source>
        <dbReference type="Proteomes" id="UP000285343"/>
    </source>
</evidence>
<dbReference type="CDD" id="cd02440">
    <property type="entry name" value="AdoMet_MTases"/>
    <property type="match status" value="1"/>
</dbReference>
<gene>
    <name evidence="2" type="ORF">DWW14_01050</name>
</gene>
<keyword evidence="2" id="KW-0489">Methyltransferase</keyword>
<dbReference type="EMBL" id="QRZC01000001">
    <property type="protein sequence ID" value="RGV46552.1"/>
    <property type="molecule type" value="Genomic_DNA"/>
</dbReference>
<keyword evidence="2" id="KW-0808">Transferase</keyword>
<name>A0A412XN03_BACUN</name>
<dbReference type="Gene3D" id="3.40.50.150">
    <property type="entry name" value="Vaccinia Virus protein VP39"/>
    <property type="match status" value="1"/>
</dbReference>
<protein>
    <submittedName>
        <fullName evidence="2">Class I SAM-dependent methyltransferase</fullName>
    </submittedName>
</protein>
<dbReference type="InterPro" id="IPR029063">
    <property type="entry name" value="SAM-dependent_MTases_sf"/>
</dbReference>
<proteinExistence type="predicted"/>
<sequence length="257" mass="28904">MKTIEESVAAAMDVQRDTAIVPFLPYIFQDCWELGTPPEVVLKMIQNHYKTYLNLQVLDLGCGKGAVSIKLAKALRCKCHGIDAVPEFIAAAKEKAKEYGVDTLCQFEAGDVREKIRELDIFDVFIFGATGPIFNDYFTALTVLSKHLSDEGIIIIEETYIDVQNAFQHSSLITRKELLEQFARAGMELIDETINTYSVFADCAKDKENIMKRCNELKIKNPEKAPLFEGYVQNQASEYGNKAGSSIMVLKRVKRSI</sequence>
<comment type="caution">
    <text evidence="2">The sequence shown here is derived from an EMBL/GenBank/DDBJ whole genome shotgun (WGS) entry which is preliminary data.</text>
</comment>
<dbReference type="RefSeq" id="WP_117865972.1">
    <property type="nucleotide sequence ID" value="NZ_QRZC01000001.1"/>
</dbReference>
<evidence type="ECO:0000313" key="2">
    <source>
        <dbReference type="EMBL" id="RGV46552.1"/>
    </source>
</evidence>
<dbReference type="GO" id="GO:0032259">
    <property type="term" value="P:methylation"/>
    <property type="evidence" value="ECO:0007669"/>
    <property type="project" value="UniProtKB-KW"/>
</dbReference>